<comment type="caution">
    <text evidence="2">The sequence shown here is derived from an EMBL/GenBank/DDBJ whole genome shotgun (WGS) entry which is preliminary data.</text>
</comment>
<protein>
    <submittedName>
        <fullName evidence="2">Lipoprotein</fullName>
    </submittedName>
</protein>
<dbReference type="InterPro" id="IPR044058">
    <property type="entry name" value="Lipoprotein_23"/>
</dbReference>
<sequence length="232" mass="23262">MRIGVGNAGRGLTLAALLTGLVTGCSTGDGESDGVAAKGSNGSKGSKGSTEATATAQVAERGATVGAAGSACELPVTFDTAKSWKAKAVDAGEASEAGGDLADLADALLHQGPVTMACEIDAKPAGNIGFLRVWTGKPGDADARGVLKAFVAAGEGVGKTSYRTFEAGGVTGTEVEYETTSEVLEDTKTEHALAVTTPDGPVVLHLGGLDDQEHERMLPAYELAKSTLRVGA</sequence>
<dbReference type="Pfam" id="PF18966">
    <property type="entry name" value="Lipoprotein_23"/>
    <property type="match status" value="1"/>
</dbReference>
<proteinExistence type="predicted"/>
<feature type="compositionally biased region" description="Low complexity" evidence="1">
    <location>
        <begin position="38"/>
        <end position="49"/>
    </location>
</feature>
<name>A0ABV9ASQ9_9ACTN</name>
<dbReference type="RefSeq" id="WP_381163387.1">
    <property type="nucleotide sequence ID" value="NZ_JBHSFK010000011.1"/>
</dbReference>
<keyword evidence="3" id="KW-1185">Reference proteome</keyword>
<dbReference type="Proteomes" id="UP001595839">
    <property type="component" value="Unassembled WGS sequence"/>
</dbReference>
<reference evidence="3" key="1">
    <citation type="journal article" date="2019" name="Int. J. Syst. Evol. Microbiol.">
        <title>The Global Catalogue of Microorganisms (GCM) 10K type strain sequencing project: providing services to taxonomists for standard genome sequencing and annotation.</title>
        <authorList>
            <consortium name="The Broad Institute Genomics Platform"/>
            <consortium name="The Broad Institute Genome Sequencing Center for Infectious Disease"/>
            <person name="Wu L."/>
            <person name="Ma J."/>
        </authorList>
    </citation>
    <scope>NUCLEOTIDE SEQUENCE [LARGE SCALE GENOMIC DNA]</scope>
    <source>
        <strain evidence="3">CGMCC 4.7177</strain>
    </source>
</reference>
<accession>A0ABV9ASQ9</accession>
<keyword evidence="2" id="KW-0449">Lipoprotein</keyword>
<feature type="region of interest" description="Disordered" evidence="1">
    <location>
        <begin position="32"/>
        <end position="51"/>
    </location>
</feature>
<gene>
    <name evidence="2" type="ORF">ACFPIH_19200</name>
</gene>
<evidence type="ECO:0000313" key="2">
    <source>
        <dbReference type="EMBL" id="MFC4501633.1"/>
    </source>
</evidence>
<evidence type="ECO:0000256" key="1">
    <source>
        <dbReference type="SAM" id="MobiDB-lite"/>
    </source>
</evidence>
<evidence type="ECO:0000313" key="3">
    <source>
        <dbReference type="Proteomes" id="UP001595839"/>
    </source>
</evidence>
<dbReference type="EMBL" id="JBHSFK010000011">
    <property type="protein sequence ID" value="MFC4501633.1"/>
    <property type="molecule type" value="Genomic_DNA"/>
</dbReference>
<dbReference type="PROSITE" id="PS51257">
    <property type="entry name" value="PROKAR_LIPOPROTEIN"/>
    <property type="match status" value="1"/>
</dbReference>
<organism evidence="2 3">
    <name type="scientific">Streptomyces vulcanius</name>
    <dbReference type="NCBI Taxonomy" id="1441876"/>
    <lineage>
        <taxon>Bacteria</taxon>
        <taxon>Bacillati</taxon>
        <taxon>Actinomycetota</taxon>
        <taxon>Actinomycetes</taxon>
        <taxon>Kitasatosporales</taxon>
        <taxon>Streptomycetaceae</taxon>
        <taxon>Streptomyces</taxon>
    </lineage>
</organism>